<reference evidence="3" key="1">
    <citation type="submission" date="2019-08" db="EMBL/GenBank/DDBJ databases">
        <authorList>
            <person name="Kucharzyk K."/>
            <person name="Murdoch R.W."/>
            <person name="Higgins S."/>
            <person name="Loffler F."/>
        </authorList>
    </citation>
    <scope>NUCLEOTIDE SEQUENCE</scope>
</reference>
<feature type="region of interest" description="Disordered" evidence="1">
    <location>
        <begin position="284"/>
        <end position="376"/>
    </location>
</feature>
<organism evidence="3">
    <name type="scientific">bioreactor metagenome</name>
    <dbReference type="NCBI Taxonomy" id="1076179"/>
    <lineage>
        <taxon>unclassified sequences</taxon>
        <taxon>metagenomes</taxon>
        <taxon>ecological metagenomes</taxon>
    </lineage>
</organism>
<feature type="compositionally biased region" description="Polar residues" evidence="1">
    <location>
        <begin position="302"/>
        <end position="311"/>
    </location>
</feature>
<evidence type="ECO:0000256" key="2">
    <source>
        <dbReference type="SAM" id="Phobius"/>
    </source>
</evidence>
<keyword evidence="2" id="KW-0812">Transmembrane</keyword>
<evidence type="ECO:0000313" key="3">
    <source>
        <dbReference type="EMBL" id="MPM15932.1"/>
    </source>
</evidence>
<accession>A0A644XIA2</accession>
<dbReference type="EMBL" id="VSSQ01002524">
    <property type="protein sequence ID" value="MPM15932.1"/>
    <property type="molecule type" value="Genomic_DNA"/>
</dbReference>
<protein>
    <recommendedName>
        <fullName evidence="4">TspB protein</fullName>
    </recommendedName>
</protein>
<dbReference type="InterPro" id="IPR008708">
    <property type="entry name" value="Neisseria_TspB"/>
</dbReference>
<name>A0A644XIA2_9ZZZZ</name>
<gene>
    <name evidence="3" type="ORF">SDC9_62306</name>
</gene>
<dbReference type="Pfam" id="PF05616">
    <property type="entry name" value="Neisseria_TspB"/>
    <property type="match status" value="1"/>
</dbReference>
<proteinExistence type="predicted"/>
<keyword evidence="2" id="KW-1133">Transmembrane helix</keyword>
<keyword evidence="2" id="KW-0472">Membrane</keyword>
<comment type="caution">
    <text evidence="3">The sequence shown here is derived from an EMBL/GenBank/DDBJ whole genome shotgun (WGS) entry which is preliminary data.</text>
</comment>
<dbReference type="AlphaFoldDB" id="A0A644XIA2"/>
<sequence length="466" mass="49124">MTNAKFCRNLVCAGLGALALGYVPLSHAAYATLSAPAGWSPGAGAVATYSSPVSPAQIAVSELARINANAALTVNGTKVTVPAKLPLVKSVAKKVAAAAIFAHPGLRTAVAVATWIGAAGLAYDVADGVWKRMNPDAQPSTGYEYRMITSACTPGASSWYPTPMAAIQSYAALRSCNGDSVALGACTGSGEATSCAFTITYKGGTTSSLGPYRFDEKRQATCPVGWYTTPSGCVQNLPAQKVSQDEFVRILESDPRIDVDDLPNVVWPASWPVELPQIQPMFVPTGNPVPNPKYDPAKAPGPTNQPFTQPGVNIVPAPSTSNPWQVDLQPVNRPVDSPNGKVDPSPNVNPDGTPKTDSGDEKRNPEDSDKQDLCEKHPDILACQKVDTEVEDAEIPKAQKTVSYMPENPFGGGACPVDQYARVGGQQLKVVDWSRDCQFVRDYVTPVAFVLTTLIVGAILLGGLKP</sequence>
<feature type="compositionally biased region" description="Basic and acidic residues" evidence="1">
    <location>
        <begin position="357"/>
        <end position="376"/>
    </location>
</feature>
<feature type="transmembrane region" description="Helical" evidence="2">
    <location>
        <begin position="443"/>
        <end position="464"/>
    </location>
</feature>
<evidence type="ECO:0008006" key="4">
    <source>
        <dbReference type="Google" id="ProtNLM"/>
    </source>
</evidence>
<evidence type="ECO:0000256" key="1">
    <source>
        <dbReference type="SAM" id="MobiDB-lite"/>
    </source>
</evidence>